<reference evidence="2 3" key="1">
    <citation type="journal article" date="2019" name="Environ. Microbiol.">
        <title>At the nexus of three kingdoms: the genome of the mycorrhizal fungus Gigaspora margarita provides insights into plant, endobacterial and fungal interactions.</title>
        <authorList>
            <person name="Venice F."/>
            <person name="Ghignone S."/>
            <person name="Salvioli di Fossalunga A."/>
            <person name="Amselem J."/>
            <person name="Novero M."/>
            <person name="Xianan X."/>
            <person name="Sedzielewska Toro K."/>
            <person name="Morin E."/>
            <person name="Lipzen A."/>
            <person name="Grigoriev I.V."/>
            <person name="Henrissat B."/>
            <person name="Martin F.M."/>
            <person name="Bonfante P."/>
        </authorList>
    </citation>
    <scope>NUCLEOTIDE SEQUENCE [LARGE SCALE GENOMIC DNA]</scope>
    <source>
        <strain evidence="2 3">BEG34</strain>
    </source>
</reference>
<evidence type="ECO:0000313" key="2">
    <source>
        <dbReference type="EMBL" id="KAF0465983.1"/>
    </source>
</evidence>
<dbReference type="Proteomes" id="UP000439903">
    <property type="component" value="Unassembled WGS sequence"/>
</dbReference>
<feature type="region of interest" description="Disordered" evidence="1">
    <location>
        <begin position="60"/>
        <end position="83"/>
    </location>
</feature>
<accession>A0A8H3XHX9</accession>
<name>A0A8H3XHX9_GIGMA</name>
<dbReference type="InterPro" id="IPR021109">
    <property type="entry name" value="Peptidase_aspartic_dom_sf"/>
</dbReference>
<dbReference type="EMBL" id="WTPW01000967">
    <property type="protein sequence ID" value="KAF0465983.1"/>
    <property type="molecule type" value="Genomic_DNA"/>
</dbReference>
<feature type="compositionally biased region" description="Basic residues" evidence="1">
    <location>
        <begin position="102"/>
        <end position="115"/>
    </location>
</feature>
<dbReference type="AlphaFoldDB" id="A0A8H3XHX9"/>
<feature type="compositionally biased region" description="Low complexity" evidence="1">
    <location>
        <begin position="60"/>
        <end position="80"/>
    </location>
</feature>
<keyword evidence="3" id="KW-1185">Reference proteome</keyword>
<dbReference type="Gene3D" id="2.40.70.10">
    <property type="entry name" value="Acid Proteases"/>
    <property type="match status" value="1"/>
</dbReference>
<feature type="compositionally biased region" description="Basic and acidic residues" evidence="1">
    <location>
        <begin position="123"/>
        <end position="132"/>
    </location>
</feature>
<proteinExistence type="predicted"/>
<protein>
    <recommendedName>
        <fullName evidence="4">Aspartic peptidase DDI1-type domain-containing protein</fullName>
    </recommendedName>
</protein>
<feature type="region of interest" description="Disordered" evidence="1">
    <location>
        <begin position="20"/>
        <end position="45"/>
    </location>
</feature>
<feature type="region of interest" description="Disordered" evidence="1">
    <location>
        <begin position="97"/>
        <end position="135"/>
    </location>
</feature>
<gene>
    <name evidence="2" type="ORF">F8M41_026197</name>
</gene>
<evidence type="ECO:0000256" key="1">
    <source>
        <dbReference type="SAM" id="MobiDB-lite"/>
    </source>
</evidence>
<evidence type="ECO:0000313" key="3">
    <source>
        <dbReference type="Proteomes" id="UP000439903"/>
    </source>
</evidence>
<comment type="caution">
    <text evidence="2">The sequence shown here is derived from an EMBL/GenBank/DDBJ whole genome shotgun (WGS) entry which is preliminary data.</text>
</comment>
<sequence>MRRQLEDLYINQTKIAKAIKKISSKPKSSRCKTKSKSKTKKKISSKRVNAYIISNELSSDFSNSENKSSFSETSEFSNSESDSEKYEVNATKKKITFSDTKRSKKRKSARPKTFSKKSSNASSDKKSSKDTRPLNIPTDNISLNAFFAILQSMVNLFTRTQPKEVFINSYNMINAKFIALKDPILNHFTSNFSDKESFQQTNILPQIAPEGSQSEAEISWPNPIEINFIRKIISNDISTICCKISSLLGKIVQLLSAIIDSGANCLVISKGLIKLLGAEVDKNKKPSIKWHNNFLEFSGISYNISVMVDQGENSCTISEDFPVMNNNKPWILLGIPWLDQAGWEPIVKRKFKLMYKDKVITVPLSVYKSHSFLINSK</sequence>
<evidence type="ECO:0008006" key="4">
    <source>
        <dbReference type="Google" id="ProtNLM"/>
    </source>
</evidence>
<organism evidence="2 3">
    <name type="scientific">Gigaspora margarita</name>
    <dbReference type="NCBI Taxonomy" id="4874"/>
    <lineage>
        <taxon>Eukaryota</taxon>
        <taxon>Fungi</taxon>
        <taxon>Fungi incertae sedis</taxon>
        <taxon>Mucoromycota</taxon>
        <taxon>Glomeromycotina</taxon>
        <taxon>Glomeromycetes</taxon>
        <taxon>Diversisporales</taxon>
        <taxon>Gigasporaceae</taxon>
        <taxon>Gigaspora</taxon>
    </lineage>
</organism>